<evidence type="ECO:0000256" key="4">
    <source>
        <dbReference type="RuleBase" id="RU367147"/>
    </source>
</evidence>
<dbReference type="InterPro" id="IPR000254">
    <property type="entry name" value="CBD"/>
</dbReference>
<keyword evidence="4" id="KW-0624">Polysaccharide degradation</keyword>
<sequence>MPRLPILSVLGVALLAPTAIFAAAGDLTEITNFGRNPTNVQMFVYKPTRLASPPPLIVALHWCSGTAQQMFSGSQFANIADQKGYIVIYPDAPEAGQCWDVHTKATLTHDAGGDSLAIAEAVRYAIKEYGVDKKRVFATGLSSGAMMTNVLMGAYPDLFAAGSAYAGVPYGCFEGPDMWQPQCANGQLIKTAQQWGDQARAGYPGYTGTRPKFQTWHGATDSVLYPQNFFEQIKQWTNVLGISSTPTSNLTNTPVANYWCATFGNGQLQANFANGVGHEIWYREGDVLDFFGLSSLTPAPGPGGEGPGPTLPPVAQWGQCGGINWTGSTACVSPFVCTVISEWFSQCK</sequence>
<evidence type="ECO:0000313" key="7">
    <source>
        <dbReference type="Proteomes" id="UP000305067"/>
    </source>
</evidence>
<feature type="chain" id="PRO_5029034786" description="Carboxylic ester hydrolase" evidence="4">
    <location>
        <begin position="23"/>
        <end position="348"/>
    </location>
</feature>
<dbReference type="EC" id="3.1.1.-" evidence="4"/>
<dbReference type="OrthoDB" id="2425929at2759"/>
<dbReference type="GO" id="GO:0045493">
    <property type="term" value="P:xylan catabolic process"/>
    <property type="evidence" value="ECO:0007669"/>
    <property type="project" value="UniProtKB-UniRule"/>
</dbReference>
<keyword evidence="2 4" id="KW-0732">Signal</keyword>
<dbReference type="PANTHER" id="PTHR43037">
    <property type="entry name" value="UNNAMED PRODUCT-RELATED"/>
    <property type="match status" value="1"/>
</dbReference>
<keyword evidence="3 4" id="KW-0378">Hydrolase</keyword>
<gene>
    <name evidence="6" type="ORF">BDV98DRAFT_509123</name>
</gene>
<dbReference type="PROSITE" id="PS51164">
    <property type="entry name" value="CBM1_2"/>
    <property type="match status" value="1"/>
</dbReference>
<dbReference type="Pfam" id="PF10503">
    <property type="entry name" value="Esterase_PHB"/>
    <property type="match status" value="1"/>
</dbReference>
<evidence type="ECO:0000259" key="5">
    <source>
        <dbReference type="PROSITE" id="PS51164"/>
    </source>
</evidence>
<dbReference type="AlphaFoldDB" id="A0A5C3QF48"/>
<dbReference type="GO" id="GO:0005576">
    <property type="term" value="C:extracellular region"/>
    <property type="evidence" value="ECO:0007669"/>
    <property type="project" value="UniProtKB-SubCell"/>
</dbReference>
<protein>
    <recommendedName>
        <fullName evidence="4">Carboxylic ester hydrolase</fullName>
        <ecNumber evidence="4">3.1.1.-</ecNumber>
    </recommendedName>
</protein>
<dbReference type="SMART" id="SM00236">
    <property type="entry name" value="fCBD"/>
    <property type="match status" value="1"/>
</dbReference>
<evidence type="ECO:0000256" key="2">
    <source>
        <dbReference type="ARBA" id="ARBA00022729"/>
    </source>
</evidence>
<keyword evidence="4" id="KW-0964">Secreted</keyword>
<keyword evidence="7" id="KW-1185">Reference proteome</keyword>
<evidence type="ECO:0000256" key="1">
    <source>
        <dbReference type="ARBA" id="ARBA00022487"/>
    </source>
</evidence>
<comment type="similarity">
    <text evidence="4">Belongs to the carbohydrate esterase 1 (CE1) family.</text>
</comment>
<dbReference type="STRING" id="1884261.A0A5C3QF48"/>
<dbReference type="NCBIfam" id="TIGR01840">
    <property type="entry name" value="esterase_phb"/>
    <property type="match status" value="1"/>
</dbReference>
<evidence type="ECO:0000313" key="6">
    <source>
        <dbReference type="EMBL" id="TFL00342.1"/>
    </source>
</evidence>
<organism evidence="6 7">
    <name type="scientific">Pterulicium gracile</name>
    <dbReference type="NCBI Taxonomy" id="1884261"/>
    <lineage>
        <taxon>Eukaryota</taxon>
        <taxon>Fungi</taxon>
        <taxon>Dikarya</taxon>
        <taxon>Basidiomycota</taxon>
        <taxon>Agaricomycotina</taxon>
        <taxon>Agaricomycetes</taxon>
        <taxon>Agaricomycetidae</taxon>
        <taxon>Agaricales</taxon>
        <taxon>Pleurotineae</taxon>
        <taxon>Pterulaceae</taxon>
        <taxon>Pterulicium</taxon>
    </lineage>
</organism>
<dbReference type="Gene3D" id="3.40.50.1820">
    <property type="entry name" value="alpha/beta hydrolase"/>
    <property type="match status" value="1"/>
</dbReference>
<dbReference type="EMBL" id="ML178829">
    <property type="protein sequence ID" value="TFL00342.1"/>
    <property type="molecule type" value="Genomic_DNA"/>
</dbReference>
<dbReference type="GO" id="GO:0030248">
    <property type="term" value="F:cellulose binding"/>
    <property type="evidence" value="ECO:0007669"/>
    <property type="project" value="InterPro"/>
</dbReference>
<keyword evidence="1 4" id="KW-0719">Serine esterase</keyword>
<dbReference type="SUPFAM" id="SSF53474">
    <property type="entry name" value="alpha/beta-Hydrolases"/>
    <property type="match status" value="2"/>
</dbReference>
<dbReference type="PROSITE" id="PS00562">
    <property type="entry name" value="CBM1_1"/>
    <property type="match status" value="1"/>
</dbReference>
<dbReference type="Proteomes" id="UP000305067">
    <property type="component" value="Unassembled WGS sequence"/>
</dbReference>
<comment type="subcellular location">
    <subcellularLocation>
        <location evidence="4">Secreted</location>
    </subcellularLocation>
</comment>
<feature type="signal peptide" evidence="4">
    <location>
        <begin position="1"/>
        <end position="22"/>
    </location>
</feature>
<comment type="function">
    <text evidence="4">Esterase involved in the hydrolysis of xylan, a major structural heterogeneous polysaccharide found in plant biomass representing the second most abundant polysaccharide in the biosphere, after cellulose.</text>
</comment>
<feature type="domain" description="CBM1" evidence="5">
    <location>
        <begin position="312"/>
        <end position="348"/>
    </location>
</feature>
<name>A0A5C3QF48_9AGAR</name>
<evidence type="ECO:0000256" key="3">
    <source>
        <dbReference type="ARBA" id="ARBA00022801"/>
    </source>
</evidence>
<dbReference type="InterPro" id="IPR050955">
    <property type="entry name" value="Plant_Biomass_Hydrol_Est"/>
</dbReference>
<dbReference type="PANTHER" id="PTHR43037:SF5">
    <property type="entry name" value="FERULOYL ESTERASE"/>
    <property type="match status" value="1"/>
</dbReference>
<dbReference type="InterPro" id="IPR010126">
    <property type="entry name" value="Esterase_phb"/>
</dbReference>
<dbReference type="InterPro" id="IPR029058">
    <property type="entry name" value="AB_hydrolase_fold"/>
</dbReference>
<reference evidence="6 7" key="1">
    <citation type="journal article" date="2019" name="Nat. Ecol. Evol.">
        <title>Megaphylogeny resolves global patterns of mushroom evolution.</title>
        <authorList>
            <person name="Varga T."/>
            <person name="Krizsan K."/>
            <person name="Foldi C."/>
            <person name="Dima B."/>
            <person name="Sanchez-Garcia M."/>
            <person name="Sanchez-Ramirez S."/>
            <person name="Szollosi G.J."/>
            <person name="Szarkandi J.G."/>
            <person name="Papp V."/>
            <person name="Albert L."/>
            <person name="Andreopoulos W."/>
            <person name="Angelini C."/>
            <person name="Antonin V."/>
            <person name="Barry K.W."/>
            <person name="Bougher N.L."/>
            <person name="Buchanan P."/>
            <person name="Buyck B."/>
            <person name="Bense V."/>
            <person name="Catcheside P."/>
            <person name="Chovatia M."/>
            <person name="Cooper J."/>
            <person name="Damon W."/>
            <person name="Desjardin D."/>
            <person name="Finy P."/>
            <person name="Geml J."/>
            <person name="Haridas S."/>
            <person name="Hughes K."/>
            <person name="Justo A."/>
            <person name="Karasinski D."/>
            <person name="Kautmanova I."/>
            <person name="Kiss B."/>
            <person name="Kocsube S."/>
            <person name="Kotiranta H."/>
            <person name="LaButti K.M."/>
            <person name="Lechner B.E."/>
            <person name="Liimatainen K."/>
            <person name="Lipzen A."/>
            <person name="Lukacs Z."/>
            <person name="Mihaltcheva S."/>
            <person name="Morgado L.N."/>
            <person name="Niskanen T."/>
            <person name="Noordeloos M.E."/>
            <person name="Ohm R.A."/>
            <person name="Ortiz-Santana B."/>
            <person name="Ovrebo C."/>
            <person name="Racz N."/>
            <person name="Riley R."/>
            <person name="Savchenko A."/>
            <person name="Shiryaev A."/>
            <person name="Soop K."/>
            <person name="Spirin V."/>
            <person name="Szebenyi C."/>
            <person name="Tomsovsky M."/>
            <person name="Tulloss R.E."/>
            <person name="Uehling J."/>
            <person name="Grigoriev I.V."/>
            <person name="Vagvolgyi C."/>
            <person name="Papp T."/>
            <person name="Martin F.M."/>
            <person name="Miettinen O."/>
            <person name="Hibbett D.S."/>
            <person name="Nagy L.G."/>
        </authorList>
    </citation>
    <scope>NUCLEOTIDE SEQUENCE [LARGE SCALE GENOMIC DNA]</scope>
    <source>
        <strain evidence="6 7">CBS 309.79</strain>
    </source>
</reference>
<accession>A0A5C3QF48</accession>
<proteinExistence type="inferred from homology"/>
<dbReference type="GO" id="GO:0052689">
    <property type="term" value="F:carboxylic ester hydrolase activity"/>
    <property type="evidence" value="ECO:0007669"/>
    <property type="project" value="UniProtKB-KW"/>
</dbReference>
<dbReference type="Pfam" id="PF00734">
    <property type="entry name" value="CBM_1"/>
    <property type="match status" value="1"/>
</dbReference>
<keyword evidence="4" id="KW-0119">Carbohydrate metabolism</keyword>